<dbReference type="Proteomes" id="UP000027138">
    <property type="component" value="Unassembled WGS sequence"/>
</dbReference>
<dbReference type="SUPFAM" id="SSF48371">
    <property type="entry name" value="ARM repeat"/>
    <property type="match status" value="1"/>
</dbReference>
<evidence type="ECO:0000313" key="3">
    <source>
        <dbReference type="EMBL" id="KDP25186.1"/>
    </source>
</evidence>
<dbReference type="Pfam" id="PF13251">
    <property type="entry name" value="DUF4042"/>
    <property type="match status" value="1"/>
</dbReference>
<evidence type="ECO:0000259" key="2">
    <source>
        <dbReference type="Pfam" id="PF13251"/>
    </source>
</evidence>
<keyword evidence="4" id="KW-1185">Reference proteome</keyword>
<sequence length="875" mass="96922">MDRKGSLLDHVSSFVATLRLFFVYGLTTRRQFTFPVSSQKEKELGERHLKATLEEPTRKDHAPYRPPHLRKKDSMIMKQPKAMDSYCLPDHESSTADFTSSDSDYSDSDGSGKEIDSIRSSKVRVAAIFCIQDLCQADPKSFTTQWTMLLPTNDVLQQRKFDATLMTCLLFDPHLKARIASASALAVMLDGPSSVFLQVAEYKESSRWGSFMALSSSLGRILMQLHTGILFLIQHESSSRLLQSLFKILKLLISSTPYSRMPGELLPEIITSLLSRTENGFPFKSDQTGLLAATINCLTAALSTSPPSPHVKQLLLQELSTGGVVAEKKLHVLSTLFRYSEHLTNSAISVEALQALRALIHNYPYMAVTCWEQVSTISSKILRVAIPEVSASAWRGHMGENFGFAGEKVITASIKVLDECLRAISGFKGTEDLFDDKSLDTPFTSDCIRMKKVSSAPSYEPESIQDTNESKAFESGSEHWSKMIENHMPLILWHISSMVRTASLTCFAGITSSVFFSLSKEKQEFIVSSLVTAALDDKVPSVRSASCRAIGVISCFPQVSHSAEILSRFIHAIEINTHDPLVSVRITASWALANICDSLRYCINDFRLEKSADSVANSQLMELLAESALRLTKDGDKIKSNAVRALGNLSRIVRCTSGMHDHLLEKVVQAFLSCVTTGNVKVQWNVCHALSHLFLNETLRLQDMDWASSVFSILLLLLRDSSNFKIRIQAAAALAVPTSVHQYGKSFSDIVQGLEHIIQILGSDQISVPSSFKYRIALEKQITSTTLHILSLASGSDQQPLKDFLVKKAPFLEEWLKVVCSSLGETSSGTEAGNSSGNQKKQVIAMAIRSLIEVFERNNHHAIAEKFEKLYNSIP</sequence>
<dbReference type="EMBL" id="KK914993">
    <property type="protein sequence ID" value="KDP25186.1"/>
    <property type="molecule type" value="Genomic_DNA"/>
</dbReference>
<organism evidence="3 4">
    <name type="scientific">Jatropha curcas</name>
    <name type="common">Barbados nut</name>
    <dbReference type="NCBI Taxonomy" id="180498"/>
    <lineage>
        <taxon>Eukaryota</taxon>
        <taxon>Viridiplantae</taxon>
        <taxon>Streptophyta</taxon>
        <taxon>Embryophyta</taxon>
        <taxon>Tracheophyta</taxon>
        <taxon>Spermatophyta</taxon>
        <taxon>Magnoliopsida</taxon>
        <taxon>eudicotyledons</taxon>
        <taxon>Gunneridae</taxon>
        <taxon>Pentapetalae</taxon>
        <taxon>rosids</taxon>
        <taxon>fabids</taxon>
        <taxon>Malpighiales</taxon>
        <taxon>Euphorbiaceae</taxon>
        <taxon>Crotonoideae</taxon>
        <taxon>Jatropheae</taxon>
        <taxon>Jatropha</taxon>
    </lineage>
</organism>
<gene>
    <name evidence="3" type="ORF">JCGZ_20342</name>
</gene>
<accession>A0A067JMI0</accession>
<proteinExistence type="predicted"/>
<protein>
    <recommendedName>
        <fullName evidence="2">DUF4042 domain-containing protein</fullName>
    </recommendedName>
</protein>
<dbReference type="OrthoDB" id="422637at2759"/>
<evidence type="ECO:0000256" key="1">
    <source>
        <dbReference type="SAM" id="MobiDB-lite"/>
    </source>
</evidence>
<evidence type="ECO:0000313" key="4">
    <source>
        <dbReference type="Proteomes" id="UP000027138"/>
    </source>
</evidence>
<feature type="compositionally biased region" description="Basic and acidic residues" evidence="1">
    <location>
        <begin position="43"/>
        <end position="63"/>
    </location>
</feature>
<dbReference type="PANTHER" id="PTHR13366:SF0">
    <property type="entry name" value="HEAT REPEAT-CONTAINING PROTEIN 6"/>
    <property type="match status" value="1"/>
</dbReference>
<dbReference type="InterPro" id="IPR011989">
    <property type="entry name" value="ARM-like"/>
</dbReference>
<feature type="domain" description="DUF4042" evidence="2">
    <location>
        <begin position="122"/>
        <end position="306"/>
    </location>
</feature>
<feature type="region of interest" description="Disordered" evidence="1">
    <location>
        <begin position="93"/>
        <end position="115"/>
    </location>
</feature>
<dbReference type="PANTHER" id="PTHR13366">
    <property type="entry name" value="MALARIA ANTIGEN-RELATED"/>
    <property type="match status" value="1"/>
</dbReference>
<dbReference type="Gene3D" id="1.25.10.10">
    <property type="entry name" value="Leucine-rich Repeat Variant"/>
    <property type="match status" value="3"/>
</dbReference>
<reference evidence="3 4" key="1">
    <citation type="journal article" date="2014" name="PLoS ONE">
        <title>Global Analysis of Gene Expression Profiles in Physic Nut (Jatropha curcas L.) Seedlings Exposed to Salt Stress.</title>
        <authorList>
            <person name="Zhang L."/>
            <person name="Zhang C."/>
            <person name="Wu P."/>
            <person name="Chen Y."/>
            <person name="Li M."/>
            <person name="Jiang H."/>
            <person name="Wu G."/>
        </authorList>
    </citation>
    <scope>NUCLEOTIDE SEQUENCE [LARGE SCALE GENOMIC DNA]</scope>
    <source>
        <strain evidence="4">cv. GZQX0401</strain>
        <tissue evidence="3">Young leaves</tissue>
    </source>
</reference>
<dbReference type="InterPro" id="IPR025283">
    <property type="entry name" value="DUF4042"/>
</dbReference>
<dbReference type="AlphaFoldDB" id="A0A067JMI0"/>
<feature type="region of interest" description="Disordered" evidence="1">
    <location>
        <begin position="43"/>
        <end position="68"/>
    </location>
</feature>
<dbReference type="InterPro" id="IPR052107">
    <property type="entry name" value="HEAT6"/>
</dbReference>
<name>A0A067JMI0_JATCU</name>
<dbReference type="InterPro" id="IPR016024">
    <property type="entry name" value="ARM-type_fold"/>
</dbReference>